<accession>A0A849A6J2</accession>
<feature type="transmembrane region" description="Helical" evidence="1">
    <location>
        <begin position="41"/>
        <end position="61"/>
    </location>
</feature>
<dbReference type="InterPro" id="IPR010539">
    <property type="entry name" value="BaxI_1-like"/>
</dbReference>
<dbReference type="Pfam" id="PF12811">
    <property type="entry name" value="BaxI_1"/>
    <property type="match status" value="1"/>
</dbReference>
<dbReference type="PANTHER" id="PTHR41282:SF1">
    <property type="entry name" value="CONSERVED TRANSMEMBRANE PROTEIN-RELATED"/>
    <property type="match status" value="1"/>
</dbReference>
<evidence type="ECO:0000313" key="2">
    <source>
        <dbReference type="EMBL" id="NNG35266.1"/>
    </source>
</evidence>
<proteinExistence type="predicted"/>
<evidence type="ECO:0000256" key="1">
    <source>
        <dbReference type="SAM" id="Phobius"/>
    </source>
</evidence>
<feature type="transmembrane region" description="Helical" evidence="1">
    <location>
        <begin position="220"/>
        <end position="237"/>
    </location>
</feature>
<dbReference type="AlphaFoldDB" id="A0A849A6J2"/>
<keyword evidence="1" id="KW-0812">Transmembrane</keyword>
<organism evidence="2 3">
    <name type="scientific">Nakamurella aerolata</name>
    <dbReference type="NCBI Taxonomy" id="1656892"/>
    <lineage>
        <taxon>Bacteria</taxon>
        <taxon>Bacillati</taxon>
        <taxon>Actinomycetota</taxon>
        <taxon>Actinomycetes</taxon>
        <taxon>Nakamurellales</taxon>
        <taxon>Nakamurellaceae</taxon>
        <taxon>Nakamurella</taxon>
    </lineage>
</organism>
<comment type="caution">
    <text evidence="2">The sequence shown here is derived from an EMBL/GenBank/DDBJ whole genome shotgun (WGS) entry which is preliminary data.</text>
</comment>
<dbReference type="PANTHER" id="PTHR41282">
    <property type="entry name" value="CONSERVED TRANSMEMBRANE PROTEIN-RELATED"/>
    <property type="match status" value="1"/>
</dbReference>
<feature type="transmembrane region" description="Helical" evidence="1">
    <location>
        <begin position="67"/>
        <end position="84"/>
    </location>
</feature>
<dbReference type="RefSeq" id="WP_171199003.1">
    <property type="nucleotide sequence ID" value="NZ_JABEND010000002.1"/>
</dbReference>
<dbReference type="PIRSF" id="PIRSF009160">
    <property type="entry name" value="UCP009160"/>
    <property type="match status" value="1"/>
</dbReference>
<name>A0A849A6J2_9ACTN</name>
<feature type="transmembrane region" description="Helical" evidence="1">
    <location>
        <begin position="91"/>
        <end position="112"/>
    </location>
</feature>
<feature type="transmembrane region" description="Helical" evidence="1">
    <location>
        <begin position="151"/>
        <end position="173"/>
    </location>
</feature>
<dbReference type="EMBL" id="JABEND010000002">
    <property type="protein sequence ID" value="NNG35266.1"/>
    <property type="molecule type" value="Genomic_DNA"/>
</dbReference>
<evidence type="ECO:0000313" key="3">
    <source>
        <dbReference type="Proteomes" id="UP000562984"/>
    </source>
</evidence>
<gene>
    <name evidence="2" type="ORF">HKD39_05980</name>
</gene>
<dbReference type="Proteomes" id="UP000562984">
    <property type="component" value="Unassembled WGS sequence"/>
</dbReference>
<reference evidence="2 3" key="1">
    <citation type="submission" date="2020-05" db="EMBL/GenBank/DDBJ databases">
        <title>Nakamurella sp. DB0629 isolated from air conditioner.</title>
        <authorList>
            <person name="Kim D.H."/>
            <person name="Kim D.-U."/>
        </authorList>
    </citation>
    <scope>NUCLEOTIDE SEQUENCE [LARGE SCALE GENOMIC DNA]</scope>
    <source>
        <strain evidence="2 3">DB0629</strain>
    </source>
</reference>
<keyword evidence="3" id="KW-1185">Reference proteome</keyword>
<keyword evidence="1" id="KW-0472">Membrane</keyword>
<feature type="transmembrane region" description="Helical" evidence="1">
    <location>
        <begin position="185"/>
        <end position="208"/>
    </location>
</feature>
<feature type="transmembrane region" description="Helical" evidence="1">
    <location>
        <begin position="118"/>
        <end position="139"/>
    </location>
</feature>
<protein>
    <submittedName>
        <fullName evidence="2">Bax inhibitor-1/YccA family protein</fullName>
    </submittedName>
</protein>
<keyword evidence="1" id="KW-1133">Transmembrane helix</keyword>
<sequence>MQRVIDAPQAPTADTLQNMYNQPSYAKPAQPMDRGLTLDDVVAKTATLLGVALIVGVLTAYFNLQMLAIPGALVGFGIALFVIFKRSTNPALITAYSVAEGAFLGAVTSVFNAHFPGIAYQAVLGTAGVFIGMLIVYKTGVIRVTPKFTKVVVGAMIGLVILMLANLVASFFIDGGLGLRDGGTLAIIFSVVAIIIAALSFMLDFEAIDQAIKAGAPAKTAWYFSFGLMVTLVWLYLEILRLLGYLRSE</sequence>